<reference evidence="2" key="1">
    <citation type="submission" date="2022-03" db="EMBL/GenBank/DDBJ databases">
        <authorList>
            <person name="Alioto T."/>
            <person name="Alioto T."/>
            <person name="Gomez Garrido J."/>
        </authorList>
    </citation>
    <scope>NUCLEOTIDE SEQUENCE</scope>
</reference>
<proteinExistence type="predicted"/>
<dbReference type="Proteomes" id="UP001295444">
    <property type="component" value="Chromosome 03"/>
</dbReference>
<dbReference type="EMBL" id="OW240914">
    <property type="protein sequence ID" value="CAH2276554.1"/>
    <property type="molecule type" value="Genomic_DNA"/>
</dbReference>
<keyword evidence="3" id="KW-1185">Reference proteome</keyword>
<gene>
    <name evidence="2" type="ORF">PECUL_23A057742</name>
</gene>
<name>A0AAD1RQH5_PELCU</name>
<evidence type="ECO:0000313" key="2">
    <source>
        <dbReference type="EMBL" id="CAH2276554.1"/>
    </source>
</evidence>
<feature type="compositionally biased region" description="Basic and acidic residues" evidence="1">
    <location>
        <begin position="91"/>
        <end position="117"/>
    </location>
</feature>
<organism evidence="2 3">
    <name type="scientific">Pelobates cultripes</name>
    <name type="common">Western spadefoot toad</name>
    <dbReference type="NCBI Taxonomy" id="61616"/>
    <lineage>
        <taxon>Eukaryota</taxon>
        <taxon>Metazoa</taxon>
        <taxon>Chordata</taxon>
        <taxon>Craniata</taxon>
        <taxon>Vertebrata</taxon>
        <taxon>Euteleostomi</taxon>
        <taxon>Amphibia</taxon>
        <taxon>Batrachia</taxon>
        <taxon>Anura</taxon>
        <taxon>Pelobatoidea</taxon>
        <taxon>Pelobatidae</taxon>
        <taxon>Pelobates</taxon>
    </lineage>
</organism>
<accession>A0AAD1RQH5</accession>
<evidence type="ECO:0000256" key="1">
    <source>
        <dbReference type="SAM" id="MobiDB-lite"/>
    </source>
</evidence>
<feature type="region of interest" description="Disordered" evidence="1">
    <location>
        <begin position="79"/>
        <end position="117"/>
    </location>
</feature>
<protein>
    <submittedName>
        <fullName evidence="2">Uncharacterized protein</fullName>
    </submittedName>
</protein>
<evidence type="ECO:0000313" key="3">
    <source>
        <dbReference type="Proteomes" id="UP001295444"/>
    </source>
</evidence>
<sequence>MGRYDCPGLSEIPSCFIRPIVCLKALIVIKLNVAVVVETKGGGRQIDSGKRLQGSKDGRTSGKFVQMVKKRSAMDGWTDLDDTDEVGWSNKRGDSHEPSMKNKNSQYDHPEKKHGKFNMDKSSCRAVTARSCQEPSDCAGCFGLFTCQMPQGKCHLKGVSRRTGTSRN</sequence>
<dbReference type="AlphaFoldDB" id="A0AAD1RQH5"/>